<name>A0A5E4RVU0_9BURK</name>
<dbReference type="AlphaFoldDB" id="A0A5E4RVU0"/>
<sequence length="535" mass="56552">MMGALGVNTRGGAGAVSNDAMRMQVLSAASLPGDLATVGGTAPVPAPRTRGGAGTGQSNGLAPARDMRMDFAACAVFGAVLGGIAATTTTSQHFYAPEFARALRREPALGDAMPAGTPSRHALGAFTTAVEMSAAANAVAEIDAFLSALQGPADAGWRFRLGRDMLSLVGNAAILTMIGQRFLRDAAGECVDVGTANTPFGTPWADWLLLSLEGVKGGITQMLGYPTLIRHHAVDEYIKRLDAGTRLLEAAMRPQGDVRAGGSGRAWLAACERLREVATGFTLANTCVPPARLVLWISQWTDAGGAAGHESHHSAAFEFHRGWLRLAGLSLDSLRAITSLAGTAARTALFKCDAQAVRRRLMELVRMAGDDNANVPASVPLRLAQVAALVECCDTALLSAIDRHEVLREALFGAAKLSAEDIMAQCKAHGVQCAPKRTDGRLRLCCQAAESAWGKRWRNGAWRWAGATGVRIAYRLLLSYQHFSSALPEWVAHRFHERSRAAVREAAGVRSPRSGPVTPATSAAYLLRADTATKL</sequence>
<dbReference type="OrthoDB" id="8933608at2"/>
<evidence type="ECO:0000256" key="1">
    <source>
        <dbReference type="SAM" id="MobiDB-lite"/>
    </source>
</evidence>
<feature type="region of interest" description="Disordered" evidence="1">
    <location>
        <begin position="37"/>
        <end position="61"/>
    </location>
</feature>
<reference evidence="2 3" key="1">
    <citation type="submission" date="2019-08" db="EMBL/GenBank/DDBJ databases">
        <authorList>
            <person name="Peeters C."/>
        </authorList>
    </citation>
    <scope>NUCLEOTIDE SEQUENCE [LARGE SCALE GENOMIC DNA]</scope>
    <source>
        <strain evidence="2 3">LMG 30175</strain>
    </source>
</reference>
<keyword evidence="3" id="KW-1185">Reference proteome</keyword>
<organism evidence="2 3">
    <name type="scientific">Pandoraea terrae</name>
    <dbReference type="NCBI Taxonomy" id="1537710"/>
    <lineage>
        <taxon>Bacteria</taxon>
        <taxon>Pseudomonadati</taxon>
        <taxon>Pseudomonadota</taxon>
        <taxon>Betaproteobacteria</taxon>
        <taxon>Burkholderiales</taxon>
        <taxon>Burkholderiaceae</taxon>
        <taxon>Pandoraea</taxon>
    </lineage>
</organism>
<proteinExistence type="predicted"/>
<protein>
    <submittedName>
        <fullName evidence="2">Uncharacterized protein</fullName>
    </submittedName>
</protein>
<evidence type="ECO:0000313" key="3">
    <source>
        <dbReference type="Proteomes" id="UP000414233"/>
    </source>
</evidence>
<dbReference type="EMBL" id="CABPRZ010000001">
    <property type="protein sequence ID" value="VVD66514.1"/>
    <property type="molecule type" value="Genomic_DNA"/>
</dbReference>
<accession>A0A5E4RVU0</accession>
<dbReference type="Proteomes" id="UP000414233">
    <property type="component" value="Unassembled WGS sequence"/>
</dbReference>
<gene>
    <name evidence="2" type="ORF">PTE30175_00371</name>
</gene>
<evidence type="ECO:0000313" key="2">
    <source>
        <dbReference type="EMBL" id="VVD66514.1"/>
    </source>
</evidence>